<dbReference type="InterPro" id="IPR033729">
    <property type="entry name" value="SerRS_core"/>
</dbReference>
<dbReference type="Pfam" id="PF00587">
    <property type="entry name" value="tRNA-synt_2b"/>
    <property type="match status" value="1"/>
</dbReference>
<dbReference type="PANTHER" id="PTHR43697">
    <property type="entry name" value="SERYL-TRNA SYNTHETASE"/>
    <property type="match status" value="1"/>
</dbReference>
<evidence type="ECO:0000256" key="5">
    <source>
        <dbReference type="ARBA" id="ARBA00022490"/>
    </source>
</evidence>
<dbReference type="InterPro" id="IPR002317">
    <property type="entry name" value="Ser-tRNA-ligase_type_1"/>
</dbReference>
<comment type="catalytic activity">
    <reaction evidence="11">
        <text>tRNA(Sec) + L-serine + ATP = L-seryl-tRNA(Sec) + AMP + diphosphate + H(+)</text>
        <dbReference type="Rhea" id="RHEA:42580"/>
        <dbReference type="Rhea" id="RHEA-COMP:9742"/>
        <dbReference type="Rhea" id="RHEA-COMP:10128"/>
        <dbReference type="ChEBI" id="CHEBI:15378"/>
        <dbReference type="ChEBI" id="CHEBI:30616"/>
        <dbReference type="ChEBI" id="CHEBI:33019"/>
        <dbReference type="ChEBI" id="CHEBI:33384"/>
        <dbReference type="ChEBI" id="CHEBI:78442"/>
        <dbReference type="ChEBI" id="CHEBI:78533"/>
        <dbReference type="ChEBI" id="CHEBI:456215"/>
        <dbReference type="EC" id="6.1.1.11"/>
    </reaction>
</comment>
<comment type="pathway">
    <text evidence="2">Aminoacyl-tRNA biosynthesis; selenocysteinyl-tRNA(Sec) biosynthesis; L-seryl-tRNA(Sec) from L-serine and tRNA(Sec): step 1/1.</text>
</comment>
<keyword evidence="6 15" id="KW-0436">Ligase</keyword>
<name>A0A3A4R1I0_9BACT</name>
<dbReference type="CDD" id="cd00770">
    <property type="entry name" value="SerRS_core"/>
    <property type="match status" value="1"/>
</dbReference>
<dbReference type="GO" id="GO:0005737">
    <property type="term" value="C:cytoplasm"/>
    <property type="evidence" value="ECO:0007669"/>
    <property type="project" value="UniProtKB-SubCell"/>
</dbReference>
<dbReference type="SUPFAM" id="SSF55681">
    <property type="entry name" value="Class II aaRS and biotin synthetases"/>
    <property type="match status" value="1"/>
</dbReference>
<accession>A0A3A4R1I0</accession>
<protein>
    <recommendedName>
        <fullName evidence="4 13">Serine--tRNA ligase</fullName>
        <ecNumber evidence="4 13">6.1.1.11</ecNumber>
    </recommendedName>
</protein>
<evidence type="ECO:0000256" key="4">
    <source>
        <dbReference type="ARBA" id="ARBA00012840"/>
    </source>
</evidence>
<evidence type="ECO:0000256" key="7">
    <source>
        <dbReference type="ARBA" id="ARBA00022741"/>
    </source>
</evidence>
<dbReference type="GO" id="GO:0005524">
    <property type="term" value="F:ATP binding"/>
    <property type="evidence" value="ECO:0007669"/>
    <property type="project" value="UniProtKB-KW"/>
</dbReference>
<dbReference type="EC" id="6.1.1.11" evidence="4 13"/>
<dbReference type="PRINTS" id="PR00981">
    <property type="entry name" value="TRNASYNTHSER"/>
</dbReference>
<keyword evidence="7" id="KW-0547">Nucleotide-binding</keyword>
<dbReference type="GO" id="GO:0004828">
    <property type="term" value="F:serine-tRNA ligase activity"/>
    <property type="evidence" value="ECO:0007669"/>
    <property type="project" value="UniProtKB-UniRule"/>
</dbReference>
<sequence length="332" mass="37015">RPPAGGHHQGLPSDASGVGRASRRCLHRCHLVASGSGFGYGVDVRTVRRSHGTGLPHNTREKGLRLSGSGFILYKGMGARLERALINFMIDLHVREHGYTEIFPPFLVNAASMFGTGQLPKMEADMYKLPEDDLYLIPTAEVPVTNIRRGEILDEDDLPVYNVAYTPCFRREAGSYGKDTRGMIRVHQFDKVELVKLVKDGTAYDELEKLLENAEKVLQLLGLHYRILKLCSGDMSFAAAKCYDIEVWAPGQQAYLEVSSCSTFEDFQARRMSIRYKEKQTKKTKFVSTLNGSGLALARTVVAILENYQQADGRVRIPDVLVPYMGGIERIG</sequence>
<evidence type="ECO:0000256" key="11">
    <source>
        <dbReference type="ARBA" id="ARBA00047929"/>
    </source>
</evidence>
<dbReference type="InterPro" id="IPR006195">
    <property type="entry name" value="aa-tRNA-synth_II"/>
</dbReference>
<evidence type="ECO:0000256" key="9">
    <source>
        <dbReference type="ARBA" id="ARBA00022917"/>
    </source>
</evidence>
<evidence type="ECO:0000256" key="2">
    <source>
        <dbReference type="ARBA" id="ARBA00005045"/>
    </source>
</evidence>
<evidence type="ECO:0000256" key="13">
    <source>
        <dbReference type="NCBIfam" id="TIGR00414"/>
    </source>
</evidence>
<evidence type="ECO:0000256" key="1">
    <source>
        <dbReference type="ARBA" id="ARBA00004496"/>
    </source>
</evidence>
<dbReference type="AlphaFoldDB" id="A0A3A4R1I0"/>
<keyword evidence="10" id="KW-0030">Aminoacyl-tRNA synthetase</keyword>
<evidence type="ECO:0000313" key="15">
    <source>
        <dbReference type="EMBL" id="RJP56103.1"/>
    </source>
</evidence>
<dbReference type="PROSITE" id="PS50862">
    <property type="entry name" value="AA_TRNA_LIGASE_II"/>
    <property type="match status" value="1"/>
</dbReference>
<dbReference type="GO" id="GO:0006434">
    <property type="term" value="P:seryl-tRNA aminoacylation"/>
    <property type="evidence" value="ECO:0007669"/>
    <property type="project" value="UniProtKB-UniRule"/>
</dbReference>
<evidence type="ECO:0000256" key="12">
    <source>
        <dbReference type="ARBA" id="ARBA00048823"/>
    </source>
</evidence>
<evidence type="ECO:0000259" key="14">
    <source>
        <dbReference type="PROSITE" id="PS50862"/>
    </source>
</evidence>
<dbReference type="PANTHER" id="PTHR43697:SF1">
    <property type="entry name" value="SERINE--TRNA LIGASE"/>
    <property type="match status" value="1"/>
</dbReference>
<feature type="domain" description="Aminoacyl-transfer RNA synthetases class-II family profile" evidence="14">
    <location>
        <begin position="80"/>
        <end position="318"/>
    </location>
</feature>
<keyword evidence="9" id="KW-0648">Protein biosynthesis</keyword>
<reference evidence="15 16" key="1">
    <citation type="journal article" date="2017" name="ISME J.">
        <title>Energy and carbon metabolisms in a deep terrestrial subsurface fluid microbial community.</title>
        <authorList>
            <person name="Momper L."/>
            <person name="Jungbluth S.P."/>
            <person name="Lee M.D."/>
            <person name="Amend J.P."/>
        </authorList>
    </citation>
    <scope>NUCLEOTIDE SEQUENCE [LARGE SCALE GENOMIC DNA]</scope>
    <source>
        <strain evidence="15">SURF_26</strain>
    </source>
</reference>
<evidence type="ECO:0000256" key="10">
    <source>
        <dbReference type="ARBA" id="ARBA00023146"/>
    </source>
</evidence>
<feature type="non-terminal residue" evidence="15">
    <location>
        <position position="1"/>
    </location>
</feature>
<dbReference type="NCBIfam" id="TIGR00414">
    <property type="entry name" value="serS"/>
    <property type="match status" value="1"/>
</dbReference>
<evidence type="ECO:0000256" key="8">
    <source>
        <dbReference type="ARBA" id="ARBA00022840"/>
    </source>
</evidence>
<comment type="similarity">
    <text evidence="3">Belongs to the class-II aminoacyl-tRNA synthetase family. Type-1 seryl-tRNA synthetase subfamily.</text>
</comment>
<dbReference type="Proteomes" id="UP000266426">
    <property type="component" value="Unassembled WGS sequence"/>
</dbReference>
<evidence type="ECO:0000256" key="6">
    <source>
        <dbReference type="ARBA" id="ARBA00022598"/>
    </source>
</evidence>
<organism evidence="15 16">
    <name type="scientific">Candidatus Auribacter fodinae</name>
    <dbReference type="NCBI Taxonomy" id="2093366"/>
    <lineage>
        <taxon>Bacteria</taxon>
        <taxon>Pseudomonadati</taxon>
        <taxon>Candidatus Auribacterota</taxon>
        <taxon>Candidatus Auribacteria</taxon>
        <taxon>Candidatus Auribacterales</taxon>
        <taxon>Candidatus Auribacteraceae</taxon>
        <taxon>Candidatus Auribacter</taxon>
    </lineage>
</organism>
<keyword evidence="8" id="KW-0067">ATP-binding</keyword>
<gene>
    <name evidence="15" type="ORF">C4541_13070</name>
</gene>
<evidence type="ECO:0000313" key="16">
    <source>
        <dbReference type="Proteomes" id="UP000266426"/>
    </source>
</evidence>
<dbReference type="Gene3D" id="3.30.930.10">
    <property type="entry name" value="Bira Bifunctional Protein, Domain 2"/>
    <property type="match status" value="1"/>
</dbReference>
<proteinExistence type="inferred from homology"/>
<keyword evidence="5" id="KW-0963">Cytoplasm</keyword>
<evidence type="ECO:0000256" key="3">
    <source>
        <dbReference type="ARBA" id="ARBA00010728"/>
    </source>
</evidence>
<dbReference type="EMBL" id="QZJZ01000102">
    <property type="protein sequence ID" value="RJP56103.1"/>
    <property type="molecule type" value="Genomic_DNA"/>
</dbReference>
<dbReference type="InterPro" id="IPR002314">
    <property type="entry name" value="aa-tRNA-synt_IIb"/>
</dbReference>
<dbReference type="InterPro" id="IPR045864">
    <property type="entry name" value="aa-tRNA-synth_II/BPL/LPL"/>
</dbReference>
<comment type="subcellular location">
    <subcellularLocation>
        <location evidence="1">Cytoplasm</location>
    </subcellularLocation>
</comment>
<comment type="catalytic activity">
    <reaction evidence="12">
        <text>tRNA(Ser) + L-serine + ATP = L-seryl-tRNA(Ser) + AMP + diphosphate + H(+)</text>
        <dbReference type="Rhea" id="RHEA:12292"/>
        <dbReference type="Rhea" id="RHEA-COMP:9669"/>
        <dbReference type="Rhea" id="RHEA-COMP:9703"/>
        <dbReference type="ChEBI" id="CHEBI:15378"/>
        <dbReference type="ChEBI" id="CHEBI:30616"/>
        <dbReference type="ChEBI" id="CHEBI:33019"/>
        <dbReference type="ChEBI" id="CHEBI:33384"/>
        <dbReference type="ChEBI" id="CHEBI:78442"/>
        <dbReference type="ChEBI" id="CHEBI:78533"/>
        <dbReference type="ChEBI" id="CHEBI:456215"/>
        <dbReference type="EC" id="6.1.1.11"/>
    </reaction>
</comment>
<comment type="caution">
    <text evidence="15">The sequence shown here is derived from an EMBL/GenBank/DDBJ whole genome shotgun (WGS) entry which is preliminary data.</text>
</comment>